<organism evidence="9 10">
    <name type="scientific">Heyndrickxia shackletonii</name>
    <dbReference type="NCBI Taxonomy" id="157838"/>
    <lineage>
        <taxon>Bacteria</taxon>
        <taxon>Bacillati</taxon>
        <taxon>Bacillota</taxon>
        <taxon>Bacilli</taxon>
        <taxon>Bacillales</taxon>
        <taxon>Bacillaceae</taxon>
        <taxon>Heyndrickxia</taxon>
    </lineage>
</organism>
<accession>A0A0Q3WZ18</accession>
<dbReference type="PROSITE" id="PS01063">
    <property type="entry name" value="SIGMA70_ECF"/>
    <property type="match status" value="1"/>
</dbReference>
<dbReference type="Pfam" id="PF08281">
    <property type="entry name" value="Sigma70_r4_2"/>
    <property type="match status" value="1"/>
</dbReference>
<dbReference type="PANTHER" id="PTHR43133">
    <property type="entry name" value="RNA POLYMERASE ECF-TYPE SIGMA FACTO"/>
    <property type="match status" value="1"/>
</dbReference>
<feature type="domain" description="RNA polymerase sigma-70 region 2" evidence="7">
    <location>
        <begin position="15"/>
        <end position="77"/>
    </location>
</feature>
<evidence type="ECO:0000256" key="3">
    <source>
        <dbReference type="ARBA" id="ARBA00023082"/>
    </source>
</evidence>
<dbReference type="InterPro" id="IPR039425">
    <property type="entry name" value="RNA_pol_sigma-70-like"/>
</dbReference>
<dbReference type="InterPro" id="IPR013324">
    <property type="entry name" value="RNA_pol_sigma_r3/r4-like"/>
</dbReference>
<dbReference type="InterPro" id="IPR013249">
    <property type="entry name" value="RNA_pol_sigma70_r4_t2"/>
</dbReference>
<dbReference type="SUPFAM" id="SSF88946">
    <property type="entry name" value="Sigma2 domain of RNA polymerase sigma factors"/>
    <property type="match status" value="1"/>
</dbReference>
<evidence type="ECO:0000259" key="8">
    <source>
        <dbReference type="Pfam" id="PF08281"/>
    </source>
</evidence>
<dbReference type="GO" id="GO:0016987">
    <property type="term" value="F:sigma factor activity"/>
    <property type="evidence" value="ECO:0007669"/>
    <property type="project" value="UniProtKB-KW"/>
</dbReference>
<dbReference type="InterPro" id="IPR007627">
    <property type="entry name" value="RNA_pol_sigma70_r2"/>
</dbReference>
<dbReference type="Proteomes" id="UP000051888">
    <property type="component" value="Unassembled WGS sequence"/>
</dbReference>
<evidence type="ECO:0000256" key="1">
    <source>
        <dbReference type="ARBA" id="ARBA00010641"/>
    </source>
</evidence>
<keyword evidence="3 6" id="KW-0731">Sigma factor</keyword>
<dbReference type="GO" id="GO:0006352">
    <property type="term" value="P:DNA-templated transcription initiation"/>
    <property type="evidence" value="ECO:0007669"/>
    <property type="project" value="InterPro"/>
</dbReference>
<feature type="domain" description="RNA polymerase sigma factor 70 region 4 type 2" evidence="8">
    <location>
        <begin position="108"/>
        <end position="159"/>
    </location>
</feature>
<dbReference type="PANTHER" id="PTHR43133:SF60">
    <property type="entry name" value="RNA POLYMERASE SIGMA FACTOR SIGV"/>
    <property type="match status" value="1"/>
</dbReference>
<dbReference type="Gene3D" id="1.10.1740.10">
    <property type="match status" value="1"/>
</dbReference>
<dbReference type="InterPro" id="IPR013325">
    <property type="entry name" value="RNA_pol_sigma_r2"/>
</dbReference>
<dbReference type="AlphaFoldDB" id="A0A0Q3WZ18"/>
<comment type="similarity">
    <text evidence="1 6">Belongs to the sigma-70 factor family. ECF subfamily.</text>
</comment>
<dbReference type="InterPro" id="IPR036388">
    <property type="entry name" value="WH-like_DNA-bd_sf"/>
</dbReference>
<evidence type="ECO:0000313" key="9">
    <source>
        <dbReference type="EMBL" id="KQL54349.1"/>
    </source>
</evidence>
<dbReference type="NCBIfam" id="TIGR02937">
    <property type="entry name" value="sigma70-ECF"/>
    <property type="match status" value="1"/>
</dbReference>
<dbReference type="PATRIC" id="fig|157838.3.peg.2921"/>
<keyword evidence="10" id="KW-1185">Reference proteome</keyword>
<protein>
    <recommendedName>
        <fullName evidence="6">RNA polymerase sigma factor</fullName>
    </recommendedName>
</protein>
<evidence type="ECO:0000256" key="6">
    <source>
        <dbReference type="RuleBase" id="RU000716"/>
    </source>
</evidence>
<gene>
    <name evidence="9" type="ORF">AN964_13160</name>
</gene>
<sequence>MTTGQDIIEQWFYLYSNDVYHFLIYFTGSTDVEDLVQEVYIRAFNHLHQFKGNSSPKTWLFTIARNLAVDRKRKNAKELTKKQNSQIFAKTKEEMSPDLIYEQNEQTNEIMEAIMSLKKDYRDVVFLRAVKEFSISETASILKCSSSKVRVTYHRALKTIQNQLKGGRDS</sequence>
<evidence type="ECO:0000313" key="10">
    <source>
        <dbReference type="Proteomes" id="UP000051888"/>
    </source>
</evidence>
<keyword evidence="2 6" id="KW-0805">Transcription regulation</keyword>
<dbReference type="InterPro" id="IPR014284">
    <property type="entry name" value="RNA_pol_sigma-70_dom"/>
</dbReference>
<proteinExistence type="inferred from homology"/>
<keyword evidence="5 6" id="KW-0804">Transcription</keyword>
<dbReference type="GO" id="GO:0003677">
    <property type="term" value="F:DNA binding"/>
    <property type="evidence" value="ECO:0007669"/>
    <property type="project" value="UniProtKB-KW"/>
</dbReference>
<evidence type="ECO:0000256" key="2">
    <source>
        <dbReference type="ARBA" id="ARBA00023015"/>
    </source>
</evidence>
<dbReference type="STRING" id="157838.AN964_13160"/>
<dbReference type="Pfam" id="PF04542">
    <property type="entry name" value="Sigma70_r2"/>
    <property type="match status" value="1"/>
</dbReference>
<reference evidence="9 10" key="1">
    <citation type="submission" date="2015-09" db="EMBL/GenBank/DDBJ databases">
        <title>Genome sequencing project for genomic taxonomy and phylogenomics of Bacillus-like bacteria.</title>
        <authorList>
            <person name="Liu B."/>
            <person name="Wang J."/>
            <person name="Zhu Y."/>
            <person name="Liu G."/>
            <person name="Chen Q."/>
            <person name="Chen Z."/>
            <person name="Lan J."/>
            <person name="Che J."/>
            <person name="Ge C."/>
            <person name="Shi H."/>
            <person name="Pan Z."/>
            <person name="Liu X."/>
        </authorList>
    </citation>
    <scope>NUCLEOTIDE SEQUENCE [LARGE SCALE GENOMIC DNA]</scope>
    <source>
        <strain evidence="9 10">LMG 18435</strain>
    </source>
</reference>
<evidence type="ECO:0000259" key="7">
    <source>
        <dbReference type="Pfam" id="PF04542"/>
    </source>
</evidence>
<name>A0A0Q3WZ18_9BACI</name>
<dbReference type="Gene3D" id="1.10.10.10">
    <property type="entry name" value="Winged helix-like DNA-binding domain superfamily/Winged helix DNA-binding domain"/>
    <property type="match status" value="1"/>
</dbReference>
<evidence type="ECO:0000256" key="5">
    <source>
        <dbReference type="ARBA" id="ARBA00023163"/>
    </source>
</evidence>
<dbReference type="SUPFAM" id="SSF88659">
    <property type="entry name" value="Sigma3 and sigma4 domains of RNA polymerase sigma factors"/>
    <property type="match status" value="1"/>
</dbReference>
<keyword evidence="4 6" id="KW-0238">DNA-binding</keyword>
<dbReference type="EMBL" id="LJJC01000004">
    <property type="protein sequence ID" value="KQL54349.1"/>
    <property type="molecule type" value="Genomic_DNA"/>
</dbReference>
<dbReference type="RefSeq" id="WP_055740119.1">
    <property type="nucleotide sequence ID" value="NZ_JAAIWL010000034.1"/>
</dbReference>
<dbReference type="OrthoDB" id="2470088at2"/>
<dbReference type="GO" id="GO:0006950">
    <property type="term" value="P:response to stress"/>
    <property type="evidence" value="ECO:0007669"/>
    <property type="project" value="UniProtKB-ARBA"/>
</dbReference>
<dbReference type="CDD" id="cd06171">
    <property type="entry name" value="Sigma70_r4"/>
    <property type="match status" value="1"/>
</dbReference>
<comment type="caution">
    <text evidence="9">The sequence shown here is derived from an EMBL/GenBank/DDBJ whole genome shotgun (WGS) entry which is preliminary data.</text>
</comment>
<evidence type="ECO:0000256" key="4">
    <source>
        <dbReference type="ARBA" id="ARBA00023125"/>
    </source>
</evidence>
<dbReference type="InterPro" id="IPR000838">
    <property type="entry name" value="RNA_pol_sigma70_ECF_CS"/>
</dbReference>